<dbReference type="Pfam" id="PF05922">
    <property type="entry name" value="Inhibitor_I9"/>
    <property type="match status" value="1"/>
</dbReference>
<dbReference type="InterPro" id="IPR000209">
    <property type="entry name" value="Peptidase_S8/S53_dom"/>
</dbReference>
<dbReference type="InterPro" id="IPR023827">
    <property type="entry name" value="Peptidase_S8_Asp-AS"/>
</dbReference>
<dbReference type="InterPro" id="IPR050131">
    <property type="entry name" value="Peptidase_S8_subtilisin-like"/>
</dbReference>
<comment type="caution">
    <text evidence="10">The sequence shown here is derived from an EMBL/GenBank/DDBJ whole genome shotgun (WGS) entry which is preliminary data.</text>
</comment>
<evidence type="ECO:0000313" key="10">
    <source>
        <dbReference type="EMBL" id="MEU0154498.1"/>
    </source>
</evidence>
<dbReference type="EMBL" id="JBEXRX010000071">
    <property type="protein sequence ID" value="MEU0154498.1"/>
    <property type="molecule type" value="Genomic_DNA"/>
</dbReference>
<feature type="active site" description="Charge relay system" evidence="6">
    <location>
        <position position="400"/>
    </location>
</feature>
<keyword evidence="2 6" id="KW-0645">Protease</keyword>
<feature type="domain" description="Inhibitor I9" evidence="9">
    <location>
        <begin position="86"/>
        <end position="150"/>
    </location>
</feature>
<protein>
    <submittedName>
        <fullName evidence="10">S8 family peptidase</fullName>
    </submittedName>
</protein>
<dbReference type="PANTHER" id="PTHR43806:SF11">
    <property type="entry name" value="CEREVISIN-RELATED"/>
    <property type="match status" value="1"/>
</dbReference>
<dbReference type="PROSITE" id="PS00137">
    <property type="entry name" value="SUBTILASE_HIS"/>
    <property type="match status" value="1"/>
</dbReference>
<reference evidence="10 11" key="1">
    <citation type="submission" date="2024-06" db="EMBL/GenBank/DDBJ databases">
        <title>The Natural Products Discovery Center: Release of the First 8490 Sequenced Strains for Exploring Actinobacteria Biosynthetic Diversity.</title>
        <authorList>
            <person name="Kalkreuter E."/>
            <person name="Kautsar S.A."/>
            <person name="Yang D."/>
            <person name="Bader C.D."/>
            <person name="Teijaro C.N."/>
            <person name="Fluegel L."/>
            <person name="Davis C.M."/>
            <person name="Simpson J.R."/>
            <person name="Lauterbach L."/>
            <person name="Steele A.D."/>
            <person name="Gui C."/>
            <person name="Meng S."/>
            <person name="Li G."/>
            <person name="Viehrig K."/>
            <person name="Ye F."/>
            <person name="Su P."/>
            <person name="Kiefer A.F."/>
            <person name="Nichols A."/>
            <person name="Cepeda A.J."/>
            <person name="Yan W."/>
            <person name="Fan B."/>
            <person name="Jiang Y."/>
            <person name="Adhikari A."/>
            <person name="Zheng C.-J."/>
            <person name="Schuster L."/>
            <person name="Cowan T.M."/>
            <person name="Smanski M.J."/>
            <person name="Chevrette M.G."/>
            <person name="De Carvalho L.P.S."/>
            <person name="Shen B."/>
        </authorList>
    </citation>
    <scope>NUCLEOTIDE SEQUENCE [LARGE SCALE GENOMIC DNA]</scope>
    <source>
        <strain evidence="10 11">NPDC006286</strain>
    </source>
</reference>
<evidence type="ECO:0000256" key="1">
    <source>
        <dbReference type="ARBA" id="ARBA00011073"/>
    </source>
</evidence>
<keyword evidence="3" id="KW-0479">Metal-binding</keyword>
<dbReference type="SUPFAM" id="SSF52743">
    <property type="entry name" value="Subtilisin-like"/>
    <property type="match status" value="1"/>
</dbReference>
<keyword evidence="4 6" id="KW-0378">Hydrolase</keyword>
<dbReference type="SUPFAM" id="SSF54897">
    <property type="entry name" value="Protease propeptides/inhibitors"/>
    <property type="match status" value="1"/>
</dbReference>
<dbReference type="Pfam" id="PF00082">
    <property type="entry name" value="Peptidase_S8"/>
    <property type="match status" value="1"/>
</dbReference>
<dbReference type="PROSITE" id="PS51892">
    <property type="entry name" value="SUBTILASE"/>
    <property type="match status" value="1"/>
</dbReference>
<dbReference type="InterPro" id="IPR010259">
    <property type="entry name" value="S8pro/Inhibitor_I9"/>
</dbReference>
<evidence type="ECO:0000256" key="2">
    <source>
        <dbReference type="ARBA" id="ARBA00022670"/>
    </source>
</evidence>
<dbReference type="Gene3D" id="3.40.50.200">
    <property type="entry name" value="Peptidase S8/S53 domain"/>
    <property type="match status" value="1"/>
</dbReference>
<dbReference type="RefSeq" id="WP_355666186.1">
    <property type="nucleotide sequence ID" value="NZ_JBEXRX010000071.1"/>
</dbReference>
<dbReference type="PRINTS" id="PR00723">
    <property type="entry name" value="SUBTILISIN"/>
</dbReference>
<evidence type="ECO:0000256" key="6">
    <source>
        <dbReference type="PROSITE-ProRule" id="PRU01240"/>
    </source>
</evidence>
<dbReference type="PROSITE" id="PS00138">
    <property type="entry name" value="SUBTILASE_SER"/>
    <property type="match status" value="1"/>
</dbReference>
<dbReference type="Gene3D" id="3.30.70.80">
    <property type="entry name" value="Peptidase S8 propeptide/proteinase inhibitor I9"/>
    <property type="match status" value="1"/>
</dbReference>
<evidence type="ECO:0000259" key="8">
    <source>
        <dbReference type="Pfam" id="PF00082"/>
    </source>
</evidence>
<dbReference type="CDD" id="cd07477">
    <property type="entry name" value="Peptidases_S8_Subtilisin_subset"/>
    <property type="match status" value="1"/>
</dbReference>
<sequence length="457" mass="46509">MTDSREVELLSFGYSFDAEDARRLRLLDERGTELTIVEPRRGTEKAAWPPRSRVLAFQADTVTGIVVAASATGATAAPRAEAESGYIVVLRADANSASVAAEQSRATGATVGHVYEHALRGYSARMSATAAARLARDSRVLLVQPDGVVTADAQTTPTGINRADAELSPTAKINGADERVNVDVAVIDTGIDLTHPDLNVYTAGAKNCSTGSSAADGNGHGSHVAGTIGALDNGVGVVGMAPGARLWPVRVLNNAGSGSFSSIICGIDYVTAHASEIEVANMSLGGSGSDSACGSNKDAMHEAICNSVAAGVTYVVAAGNETDNAANHVPAAYDEVITVSALADFNGLPGGGAAATCRSDVDDTIADFSNYGADVDLMAPGVCIYSTWKGGGYNTISGTSMASPHVAGGAALYKATHPTATPSAVKSALQSAGTTNYSWPAGDPDGIQEKLLNVATF</sequence>
<evidence type="ECO:0000256" key="5">
    <source>
        <dbReference type="ARBA" id="ARBA00022825"/>
    </source>
</evidence>
<dbReference type="PANTHER" id="PTHR43806">
    <property type="entry name" value="PEPTIDASE S8"/>
    <property type="match status" value="1"/>
</dbReference>
<dbReference type="InterPro" id="IPR015500">
    <property type="entry name" value="Peptidase_S8_subtilisin-rel"/>
</dbReference>
<dbReference type="PROSITE" id="PS00136">
    <property type="entry name" value="SUBTILASE_ASP"/>
    <property type="match status" value="1"/>
</dbReference>
<evidence type="ECO:0000256" key="4">
    <source>
        <dbReference type="ARBA" id="ARBA00022801"/>
    </source>
</evidence>
<name>A0ABV2VNX3_9ACTN</name>
<keyword evidence="5 6" id="KW-0720">Serine protease</keyword>
<evidence type="ECO:0000256" key="3">
    <source>
        <dbReference type="ARBA" id="ARBA00022723"/>
    </source>
</evidence>
<dbReference type="Proteomes" id="UP001550348">
    <property type="component" value="Unassembled WGS sequence"/>
</dbReference>
<proteinExistence type="inferred from homology"/>
<comment type="similarity">
    <text evidence="1 6 7">Belongs to the peptidase S8 family.</text>
</comment>
<dbReference type="InterPro" id="IPR037045">
    <property type="entry name" value="S8pro/Inhibitor_I9_sf"/>
</dbReference>
<accession>A0ABV2VNX3</accession>
<evidence type="ECO:0000256" key="7">
    <source>
        <dbReference type="RuleBase" id="RU003355"/>
    </source>
</evidence>
<dbReference type="InterPro" id="IPR023828">
    <property type="entry name" value="Peptidase_S8_Ser-AS"/>
</dbReference>
<dbReference type="InterPro" id="IPR022398">
    <property type="entry name" value="Peptidase_S8_His-AS"/>
</dbReference>
<organism evidence="10 11">
    <name type="scientific">Micromonospora fulviviridis</name>
    <dbReference type="NCBI Taxonomy" id="47860"/>
    <lineage>
        <taxon>Bacteria</taxon>
        <taxon>Bacillati</taxon>
        <taxon>Actinomycetota</taxon>
        <taxon>Actinomycetes</taxon>
        <taxon>Micromonosporales</taxon>
        <taxon>Micromonosporaceae</taxon>
        <taxon>Micromonospora</taxon>
    </lineage>
</organism>
<feature type="domain" description="Peptidase S8/S53" evidence="8">
    <location>
        <begin position="182"/>
        <end position="432"/>
    </location>
</feature>
<feature type="active site" description="Charge relay system" evidence="6">
    <location>
        <position position="188"/>
    </location>
</feature>
<gene>
    <name evidence="10" type="ORF">ABZ071_21765</name>
</gene>
<evidence type="ECO:0000313" key="11">
    <source>
        <dbReference type="Proteomes" id="UP001550348"/>
    </source>
</evidence>
<dbReference type="InterPro" id="IPR034202">
    <property type="entry name" value="Subtilisin_Carlsberg-like"/>
</dbReference>
<keyword evidence="11" id="KW-1185">Reference proteome</keyword>
<feature type="active site" description="Charge relay system" evidence="6">
    <location>
        <position position="220"/>
    </location>
</feature>
<dbReference type="InterPro" id="IPR036852">
    <property type="entry name" value="Peptidase_S8/S53_dom_sf"/>
</dbReference>
<evidence type="ECO:0000259" key="9">
    <source>
        <dbReference type="Pfam" id="PF05922"/>
    </source>
</evidence>